<evidence type="ECO:0000259" key="8">
    <source>
        <dbReference type="Pfam" id="PF01094"/>
    </source>
</evidence>
<reference evidence="9 10" key="1">
    <citation type="journal article" date="2018" name="Gigascience">
        <title>Genomes of trombidid mites reveal novel predicted allergens and laterally-transferred genes associated with secondary metabolism.</title>
        <authorList>
            <person name="Dong X."/>
            <person name="Chaisiri K."/>
            <person name="Xia D."/>
            <person name="Armstrong S.D."/>
            <person name="Fang Y."/>
            <person name="Donnelly M.J."/>
            <person name="Kadowaki T."/>
            <person name="McGarry J.W."/>
            <person name="Darby A.C."/>
            <person name="Makepeace B.L."/>
        </authorList>
    </citation>
    <scope>NUCLEOTIDE SEQUENCE [LARGE SCALE GENOMIC DNA]</scope>
    <source>
        <strain evidence="9">UoL-UT</strain>
    </source>
</reference>
<accession>A0A443SFK6</accession>
<dbReference type="PRINTS" id="PR00248">
    <property type="entry name" value="GPCRMGR"/>
</dbReference>
<evidence type="ECO:0000256" key="4">
    <source>
        <dbReference type="ARBA" id="ARBA00023136"/>
    </source>
</evidence>
<dbReference type="InterPro" id="IPR000337">
    <property type="entry name" value="GPCR_3"/>
</dbReference>
<evidence type="ECO:0000313" key="10">
    <source>
        <dbReference type="Proteomes" id="UP000288716"/>
    </source>
</evidence>
<dbReference type="InterPro" id="IPR050726">
    <property type="entry name" value="mGluR"/>
</dbReference>
<proteinExistence type="predicted"/>
<protein>
    <submittedName>
        <fullName evidence="9">Metabotropic glutamate receptor 1-like protein</fullName>
    </submittedName>
</protein>
<dbReference type="GO" id="GO:0004930">
    <property type="term" value="F:G protein-coupled receptor activity"/>
    <property type="evidence" value="ECO:0007669"/>
    <property type="project" value="InterPro"/>
</dbReference>
<sequence length="187" mass="20070">MTSAPVSVSGLTISRHTVAAIPGDFVLGALFPVHHTPGPRQAQLRICGDIREQYGIHRVEAAFLAIDNINKDNSILPNITLGIEIRDSCWYSPIALEQSIEFIRDAMAASEETSNDNIGVKTEEKDDGSSVPAASISHSPLFPLLKTPFHLGSHFNTSAMCPKVTKKVKNLVGVIGPASSSVTIQLQ</sequence>
<evidence type="ECO:0000256" key="7">
    <source>
        <dbReference type="SAM" id="MobiDB-lite"/>
    </source>
</evidence>
<dbReference type="OrthoDB" id="6499412at2759"/>
<dbReference type="STRING" id="299467.A0A443SFK6"/>
<keyword evidence="10" id="KW-1185">Reference proteome</keyword>
<keyword evidence="6" id="KW-0325">Glycoprotein</keyword>
<feature type="region of interest" description="Disordered" evidence="7">
    <location>
        <begin position="113"/>
        <end position="133"/>
    </location>
</feature>
<evidence type="ECO:0000256" key="1">
    <source>
        <dbReference type="ARBA" id="ARBA00004141"/>
    </source>
</evidence>
<dbReference type="Gene3D" id="3.40.50.2300">
    <property type="match status" value="1"/>
</dbReference>
<comment type="caution">
    <text evidence="9">The sequence shown here is derived from an EMBL/GenBank/DDBJ whole genome shotgun (WGS) entry which is preliminary data.</text>
</comment>
<keyword evidence="3" id="KW-1133">Transmembrane helix</keyword>
<dbReference type="Proteomes" id="UP000288716">
    <property type="component" value="Unassembled WGS sequence"/>
</dbReference>
<dbReference type="GO" id="GO:0016020">
    <property type="term" value="C:membrane"/>
    <property type="evidence" value="ECO:0007669"/>
    <property type="project" value="UniProtKB-SubCell"/>
</dbReference>
<comment type="subcellular location">
    <subcellularLocation>
        <location evidence="1">Membrane</location>
        <topology evidence="1">Multi-pass membrane protein</topology>
    </subcellularLocation>
</comment>
<feature type="domain" description="Receptor ligand binding region" evidence="8">
    <location>
        <begin position="59"/>
        <end position="186"/>
    </location>
</feature>
<evidence type="ECO:0000256" key="6">
    <source>
        <dbReference type="ARBA" id="ARBA00023180"/>
    </source>
</evidence>
<evidence type="ECO:0000256" key="5">
    <source>
        <dbReference type="ARBA" id="ARBA00023170"/>
    </source>
</evidence>
<dbReference type="EMBL" id="NCKV01002879">
    <property type="protein sequence ID" value="RWS26308.1"/>
    <property type="molecule type" value="Genomic_DNA"/>
</dbReference>
<dbReference type="InterPro" id="IPR028082">
    <property type="entry name" value="Peripla_BP_I"/>
</dbReference>
<keyword evidence="2" id="KW-0812">Transmembrane</keyword>
<name>A0A443SFK6_9ACAR</name>
<keyword evidence="4" id="KW-0472">Membrane</keyword>
<dbReference type="Pfam" id="PF01094">
    <property type="entry name" value="ANF_receptor"/>
    <property type="match status" value="1"/>
</dbReference>
<evidence type="ECO:0000256" key="2">
    <source>
        <dbReference type="ARBA" id="ARBA00022692"/>
    </source>
</evidence>
<dbReference type="SUPFAM" id="SSF53822">
    <property type="entry name" value="Periplasmic binding protein-like I"/>
    <property type="match status" value="1"/>
</dbReference>
<dbReference type="AlphaFoldDB" id="A0A443SFK6"/>
<dbReference type="InterPro" id="IPR001828">
    <property type="entry name" value="ANF_lig-bd_rcpt"/>
</dbReference>
<dbReference type="VEuPathDB" id="VectorBase:LDEU005732"/>
<organism evidence="9 10">
    <name type="scientific">Leptotrombidium deliense</name>
    <dbReference type="NCBI Taxonomy" id="299467"/>
    <lineage>
        <taxon>Eukaryota</taxon>
        <taxon>Metazoa</taxon>
        <taxon>Ecdysozoa</taxon>
        <taxon>Arthropoda</taxon>
        <taxon>Chelicerata</taxon>
        <taxon>Arachnida</taxon>
        <taxon>Acari</taxon>
        <taxon>Acariformes</taxon>
        <taxon>Trombidiformes</taxon>
        <taxon>Prostigmata</taxon>
        <taxon>Anystina</taxon>
        <taxon>Parasitengona</taxon>
        <taxon>Trombiculoidea</taxon>
        <taxon>Trombiculidae</taxon>
        <taxon>Leptotrombidium</taxon>
    </lineage>
</organism>
<gene>
    <name evidence="9" type="ORF">B4U80_06266</name>
</gene>
<evidence type="ECO:0000256" key="3">
    <source>
        <dbReference type="ARBA" id="ARBA00022989"/>
    </source>
</evidence>
<keyword evidence="5 9" id="KW-0675">Receptor</keyword>
<evidence type="ECO:0000313" key="9">
    <source>
        <dbReference type="EMBL" id="RWS26308.1"/>
    </source>
</evidence>
<dbReference type="PANTHER" id="PTHR24060">
    <property type="entry name" value="METABOTROPIC GLUTAMATE RECEPTOR"/>
    <property type="match status" value="1"/>
</dbReference>